<feature type="compositionally biased region" description="Acidic residues" evidence="7">
    <location>
        <begin position="311"/>
        <end position="358"/>
    </location>
</feature>
<evidence type="ECO:0000256" key="5">
    <source>
        <dbReference type="HAMAP-Rule" id="MF_01145"/>
    </source>
</evidence>
<feature type="signal peptide" evidence="8">
    <location>
        <begin position="1"/>
        <end position="30"/>
    </location>
</feature>
<dbReference type="InterPro" id="IPR023059">
    <property type="entry name" value="Foldase_PrsA"/>
</dbReference>
<sequence length="358" mass="39642">MKKTLKKVSLVALTSTLLLSGLGSIASVMAQEESASEVIATVGGEDITKEELYESMKAIAGDTTLRTIILETVLEQNVSDAEALRTAAEEEVQAQIDEAGGEEVFQQLLAYQGLSDIETYTYQIFVRNMFQEVVESQIDMSDEAITNYYENEYSPLMKAQHILVETEEEALDAIERINNGEEFDAVAQEVSLDSTAQNGGLLQPFPAGQMVPEFEEAVMNSENGEMTETPVESQYGFHVIRTINNGEKQPLEDVREDVEEQYVTSRFADSQFAYGVIGQLLQDTGYEIHDEDLQNAVQDLIDLANANNEAATEEESTEETTEESTEETSEETAEETTEESAEETTEETTEESTEESAE</sequence>
<keyword evidence="5" id="KW-1003">Cell membrane</keyword>
<feature type="region of interest" description="Disordered" evidence="7">
    <location>
        <begin position="308"/>
        <end position="358"/>
    </location>
</feature>
<dbReference type="EC" id="5.2.1.8" evidence="5"/>
<dbReference type="OrthoDB" id="14196at2"/>
<evidence type="ECO:0000259" key="9">
    <source>
        <dbReference type="PROSITE" id="PS50198"/>
    </source>
</evidence>
<dbReference type="Pfam" id="PF00639">
    <property type="entry name" value="Rotamase"/>
    <property type="match status" value="1"/>
</dbReference>
<proteinExistence type="inferred from homology"/>
<keyword evidence="2 5" id="KW-0732">Signal</keyword>
<dbReference type="InterPro" id="IPR000297">
    <property type="entry name" value="PPIase_PpiC"/>
</dbReference>
<feature type="coiled-coil region" evidence="6">
    <location>
        <begin position="71"/>
        <end position="98"/>
    </location>
</feature>
<dbReference type="PANTHER" id="PTHR47245:SF1">
    <property type="entry name" value="FOLDASE PROTEIN PRSA"/>
    <property type="match status" value="1"/>
</dbReference>
<dbReference type="HAMAP" id="MF_01145">
    <property type="entry name" value="Foldase_PrsA"/>
    <property type="match status" value="1"/>
</dbReference>
<evidence type="ECO:0000256" key="4">
    <source>
        <dbReference type="ARBA" id="ARBA00023235"/>
    </source>
</evidence>
<dbReference type="InterPro" id="IPR046357">
    <property type="entry name" value="PPIase_dom_sf"/>
</dbReference>
<comment type="function">
    <text evidence="5">Plays a major role in protein secretion by helping the post-translocational extracellular folding of several secreted proteins.</text>
</comment>
<accession>A0A5R9DXT9</accession>
<evidence type="ECO:0000313" key="10">
    <source>
        <dbReference type="EMBL" id="TLQ40184.1"/>
    </source>
</evidence>
<keyword evidence="6" id="KW-0175">Coiled coil</keyword>
<keyword evidence="5" id="KW-0472">Membrane</keyword>
<evidence type="ECO:0000313" key="11">
    <source>
        <dbReference type="Proteomes" id="UP000306420"/>
    </source>
</evidence>
<feature type="chain" id="PRO_5038532425" description="Foldase protein PrsA" evidence="8">
    <location>
        <begin position="31"/>
        <end position="358"/>
    </location>
</feature>
<dbReference type="GO" id="GO:0003755">
    <property type="term" value="F:peptidyl-prolyl cis-trans isomerase activity"/>
    <property type="evidence" value="ECO:0007669"/>
    <property type="project" value="UniProtKB-UniRule"/>
</dbReference>
<evidence type="ECO:0000256" key="8">
    <source>
        <dbReference type="SAM" id="SignalP"/>
    </source>
</evidence>
<keyword evidence="3 5" id="KW-0697">Rotamase</keyword>
<dbReference type="InterPro" id="IPR050245">
    <property type="entry name" value="PrsA_foldase"/>
</dbReference>
<dbReference type="PROSITE" id="PS50198">
    <property type="entry name" value="PPIC_PPIASE_2"/>
    <property type="match status" value="1"/>
</dbReference>
<name>A0A5R9DXT9_9LACT</name>
<keyword evidence="4 5" id="KW-0413">Isomerase</keyword>
<gene>
    <name evidence="5" type="primary">prsA</name>
    <name evidence="10" type="ORF">FEZ33_09085</name>
</gene>
<dbReference type="Gene3D" id="3.10.50.40">
    <property type="match status" value="1"/>
</dbReference>
<reference evidence="10 11" key="1">
    <citation type="submission" date="2019-05" db="EMBL/GenBank/DDBJ databases">
        <title>The metagenome of a microbial culture collection derived from dairy environment covers the genomic content of the human microbiome.</title>
        <authorList>
            <person name="Roder T."/>
            <person name="Wuthrich D."/>
            <person name="Sattari Z."/>
            <person name="Von Ah U."/>
            <person name="Bar C."/>
            <person name="Ronchi F."/>
            <person name="Macpherson A.J."/>
            <person name="Ganal-Vonarburg S.C."/>
            <person name="Bruggmann R."/>
            <person name="Vergeres G."/>
        </authorList>
    </citation>
    <scope>NUCLEOTIDE SEQUENCE [LARGE SCALE GENOMIC DNA]</scope>
    <source>
        <strain evidence="10 11">FAM 24227</strain>
    </source>
</reference>
<dbReference type="SUPFAM" id="SSF54534">
    <property type="entry name" value="FKBP-like"/>
    <property type="match status" value="1"/>
</dbReference>
<evidence type="ECO:0000256" key="3">
    <source>
        <dbReference type="ARBA" id="ARBA00023110"/>
    </source>
</evidence>
<dbReference type="EMBL" id="VBSP01000035">
    <property type="protein sequence ID" value="TLQ40184.1"/>
    <property type="molecule type" value="Genomic_DNA"/>
</dbReference>
<feature type="domain" description="PpiC" evidence="9">
    <location>
        <begin position="154"/>
        <end position="244"/>
    </location>
</feature>
<organism evidence="10 11">
    <name type="scientific">Ruoffia tabacinasalis</name>
    <dbReference type="NCBI Taxonomy" id="87458"/>
    <lineage>
        <taxon>Bacteria</taxon>
        <taxon>Bacillati</taxon>
        <taxon>Bacillota</taxon>
        <taxon>Bacilli</taxon>
        <taxon>Lactobacillales</taxon>
        <taxon>Aerococcaceae</taxon>
        <taxon>Ruoffia</taxon>
    </lineage>
</organism>
<dbReference type="Proteomes" id="UP000306420">
    <property type="component" value="Unassembled WGS sequence"/>
</dbReference>
<evidence type="ECO:0000256" key="2">
    <source>
        <dbReference type="ARBA" id="ARBA00022729"/>
    </source>
</evidence>
<comment type="catalytic activity">
    <reaction evidence="1 5">
        <text>[protein]-peptidylproline (omega=180) = [protein]-peptidylproline (omega=0)</text>
        <dbReference type="Rhea" id="RHEA:16237"/>
        <dbReference type="Rhea" id="RHEA-COMP:10747"/>
        <dbReference type="Rhea" id="RHEA-COMP:10748"/>
        <dbReference type="ChEBI" id="CHEBI:83833"/>
        <dbReference type="ChEBI" id="CHEBI:83834"/>
        <dbReference type="EC" id="5.2.1.8"/>
    </reaction>
</comment>
<dbReference type="GO" id="GO:0006457">
    <property type="term" value="P:protein folding"/>
    <property type="evidence" value="ECO:0007669"/>
    <property type="project" value="UniProtKB-UniRule"/>
</dbReference>
<protein>
    <recommendedName>
        <fullName evidence="5">Foldase protein PrsA</fullName>
        <ecNumber evidence="5">5.2.1.8</ecNumber>
    </recommendedName>
</protein>
<evidence type="ECO:0000256" key="6">
    <source>
        <dbReference type="SAM" id="Coils"/>
    </source>
</evidence>
<dbReference type="PANTHER" id="PTHR47245">
    <property type="entry name" value="PEPTIDYLPROLYL ISOMERASE"/>
    <property type="match status" value="1"/>
</dbReference>
<comment type="caution">
    <text evidence="10">The sequence shown here is derived from an EMBL/GenBank/DDBJ whole genome shotgun (WGS) entry which is preliminary data.</text>
</comment>
<dbReference type="RefSeq" id="WP_138405068.1">
    <property type="nucleotide sequence ID" value="NZ_VBSP01000035.1"/>
</dbReference>
<comment type="similarity">
    <text evidence="5">Belongs to the PrsA family.</text>
</comment>
<evidence type="ECO:0000256" key="7">
    <source>
        <dbReference type="SAM" id="MobiDB-lite"/>
    </source>
</evidence>
<dbReference type="AlphaFoldDB" id="A0A5R9DXT9"/>
<evidence type="ECO:0000256" key="1">
    <source>
        <dbReference type="ARBA" id="ARBA00000971"/>
    </source>
</evidence>